<dbReference type="AlphaFoldDB" id="L0ERG6"/>
<protein>
    <submittedName>
        <fullName evidence="1">Uncharacterized protein</fullName>
    </submittedName>
</protein>
<proteinExistence type="predicted"/>
<evidence type="ECO:0000313" key="2">
    <source>
        <dbReference type="Proteomes" id="UP000010799"/>
    </source>
</evidence>
<sequence length="38" mass="4321">MEAALASLFKRKNLVFKILVDSACGNQKLQQTPRKLFL</sequence>
<gene>
    <name evidence="1" type="ordered locus">B488_00760</name>
</gene>
<accession>L0ERG6</accession>
<dbReference type="HOGENOM" id="CLU_3329604_0_0_5"/>
<dbReference type="KEGG" id="lcc:B488_00760"/>
<dbReference type="STRING" id="1215343.B488_00760"/>
<reference evidence="1 2" key="1">
    <citation type="journal article" date="2012" name="Stand. Genomic Sci.">
        <title>Complete genome sequence of Liberibacter crescens BT-1.</title>
        <authorList>
            <person name="Leonard M.T."/>
            <person name="Fagen J.R."/>
            <person name="Davis-Richardson A.G."/>
            <person name="Davis M.J."/>
            <person name="Triplett E.W."/>
        </authorList>
    </citation>
    <scope>NUCLEOTIDE SEQUENCE [LARGE SCALE GENOMIC DNA]</scope>
    <source>
        <strain evidence="1 2">BT-1</strain>
    </source>
</reference>
<dbReference type="Proteomes" id="UP000010799">
    <property type="component" value="Chromosome"/>
</dbReference>
<evidence type="ECO:0000313" key="1">
    <source>
        <dbReference type="EMBL" id="AGA64069.1"/>
    </source>
</evidence>
<keyword evidence="2" id="KW-1185">Reference proteome</keyword>
<organism evidence="1 2">
    <name type="scientific">Liberibacter crescens (strain BT-1)</name>
    <dbReference type="NCBI Taxonomy" id="1215343"/>
    <lineage>
        <taxon>Bacteria</taxon>
        <taxon>Pseudomonadati</taxon>
        <taxon>Pseudomonadota</taxon>
        <taxon>Alphaproteobacteria</taxon>
        <taxon>Hyphomicrobiales</taxon>
        <taxon>Rhizobiaceae</taxon>
        <taxon>Liberibacter</taxon>
    </lineage>
</organism>
<name>L0ERG6_LIBCB</name>
<dbReference type="PATRIC" id="fig|1215343.11.peg.81"/>
<dbReference type="EMBL" id="CP003789">
    <property type="protein sequence ID" value="AGA64069.1"/>
    <property type="molecule type" value="Genomic_DNA"/>
</dbReference>